<evidence type="ECO:0000313" key="3">
    <source>
        <dbReference type="Proteomes" id="UP001234880"/>
    </source>
</evidence>
<protein>
    <submittedName>
        <fullName evidence="2">Uncharacterized protein</fullName>
    </submittedName>
</protein>
<accession>A0ABT9KUP1</accession>
<dbReference type="Proteomes" id="UP001234880">
    <property type="component" value="Unassembled WGS sequence"/>
</dbReference>
<feature type="compositionally biased region" description="Basic and acidic residues" evidence="1">
    <location>
        <begin position="19"/>
        <end position="28"/>
    </location>
</feature>
<evidence type="ECO:0000313" key="2">
    <source>
        <dbReference type="EMBL" id="MDP9612149.1"/>
    </source>
</evidence>
<evidence type="ECO:0000256" key="1">
    <source>
        <dbReference type="SAM" id="MobiDB-lite"/>
    </source>
</evidence>
<reference evidence="2 3" key="1">
    <citation type="submission" date="2023-07" db="EMBL/GenBank/DDBJ databases">
        <title>Sequencing the genomes of 1000 actinobacteria strains.</title>
        <authorList>
            <person name="Klenk H.-P."/>
        </authorList>
    </citation>
    <scope>NUCLEOTIDE SEQUENCE [LARGE SCALE GENOMIC DNA]</scope>
    <source>
        <strain evidence="2 3">DSM 41600</strain>
    </source>
</reference>
<sequence length="66" mass="7113">MVRARPAGRCSGRVPWRRRSADRGHAEPRATAPRPTGVPQGTPAVAGRRCREGWESDVLRPAAPTG</sequence>
<keyword evidence="3" id="KW-1185">Reference proteome</keyword>
<feature type="region of interest" description="Disordered" evidence="1">
    <location>
        <begin position="1"/>
        <end position="66"/>
    </location>
</feature>
<gene>
    <name evidence="2" type="ORF">JOF35_004426</name>
</gene>
<feature type="compositionally biased region" description="Basic and acidic residues" evidence="1">
    <location>
        <begin position="49"/>
        <end position="58"/>
    </location>
</feature>
<proteinExistence type="predicted"/>
<name>A0ABT9KUP1_9ACTN</name>
<dbReference type="EMBL" id="JAURUE010000001">
    <property type="protein sequence ID" value="MDP9612149.1"/>
    <property type="molecule type" value="Genomic_DNA"/>
</dbReference>
<comment type="caution">
    <text evidence="2">The sequence shown here is derived from an EMBL/GenBank/DDBJ whole genome shotgun (WGS) entry which is preliminary data.</text>
</comment>
<organism evidence="2 3">
    <name type="scientific">Streptomyces demainii</name>
    <dbReference type="NCBI Taxonomy" id="588122"/>
    <lineage>
        <taxon>Bacteria</taxon>
        <taxon>Bacillati</taxon>
        <taxon>Actinomycetota</taxon>
        <taxon>Actinomycetes</taxon>
        <taxon>Kitasatosporales</taxon>
        <taxon>Streptomycetaceae</taxon>
        <taxon>Streptomyces</taxon>
    </lineage>
</organism>